<dbReference type="InterPro" id="IPR020845">
    <property type="entry name" value="AMP-binding_CS"/>
</dbReference>
<dbReference type="InterPro" id="IPR045851">
    <property type="entry name" value="AMP-bd_C_sf"/>
</dbReference>
<protein>
    <submittedName>
        <fullName evidence="4">Clorobiocin biosynthesis protein CloN4</fullName>
    </submittedName>
</protein>
<dbReference type="PANTHER" id="PTHR45527">
    <property type="entry name" value="NONRIBOSOMAL PEPTIDE SYNTHETASE"/>
    <property type="match status" value="1"/>
</dbReference>
<dbReference type="RefSeq" id="WP_196925840.1">
    <property type="nucleotide sequence ID" value="NZ_JADOTX010000001.1"/>
</dbReference>
<feature type="domain" description="AMP-binding enzyme C-terminal" evidence="3">
    <location>
        <begin position="428"/>
        <end position="502"/>
    </location>
</feature>
<feature type="domain" description="AMP-dependent synthetase/ligase" evidence="2">
    <location>
        <begin position="23"/>
        <end position="384"/>
    </location>
</feature>
<reference evidence="4 5" key="1">
    <citation type="submission" date="2020-11" db="EMBL/GenBank/DDBJ databases">
        <title>Sequencing the genomes of 1000 actinobacteria strains.</title>
        <authorList>
            <person name="Klenk H.-P."/>
        </authorList>
    </citation>
    <scope>NUCLEOTIDE SEQUENCE [LARGE SCALE GENOMIC DNA]</scope>
    <source>
        <strain evidence="4 5">DSM 101692</strain>
    </source>
</reference>
<dbReference type="Pfam" id="PF00501">
    <property type="entry name" value="AMP-binding"/>
    <property type="match status" value="1"/>
</dbReference>
<evidence type="ECO:0000313" key="5">
    <source>
        <dbReference type="Proteomes" id="UP000614915"/>
    </source>
</evidence>
<dbReference type="InterPro" id="IPR042099">
    <property type="entry name" value="ANL_N_sf"/>
</dbReference>
<dbReference type="InterPro" id="IPR020459">
    <property type="entry name" value="AMP-binding"/>
</dbReference>
<name>A0ABS0JCG1_9ACTN</name>
<comment type="caution">
    <text evidence="4">The sequence shown here is derived from an EMBL/GenBank/DDBJ whole genome shotgun (WGS) entry which is preliminary data.</text>
</comment>
<evidence type="ECO:0000259" key="2">
    <source>
        <dbReference type="Pfam" id="PF00501"/>
    </source>
</evidence>
<accession>A0ABS0JCG1</accession>
<keyword evidence="5" id="KW-1185">Reference proteome</keyword>
<dbReference type="Gene3D" id="3.30.300.30">
    <property type="match status" value="1"/>
</dbReference>
<dbReference type="Proteomes" id="UP000614915">
    <property type="component" value="Unassembled WGS sequence"/>
</dbReference>
<dbReference type="Gene3D" id="3.40.50.12780">
    <property type="entry name" value="N-terminal domain of ligase-like"/>
    <property type="match status" value="1"/>
</dbReference>
<dbReference type="PANTHER" id="PTHR45527:SF1">
    <property type="entry name" value="FATTY ACID SYNTHASE"/>
    <property type="match status" value="1"/>
</dbReference>
<dbReference type="Pfam" id="PF13193">
    <property type="entry name" value="AMP-binding_C"/>
    <property type="match status" value="1"/>
</dbReference>
<dbReference type="PRINTS" id="PR00154">
    <property type="entry name" value="AMPBINDING"/>
</dbReference>
<feature type="region of interest" description="Disordered" evidence="1">
    <location>
        <begin position="346"/>
        <end position="367"/>
    </location>
</feature>
<dbReference type="InterPro" id="IPR025110">
    <property type="entry name" value="AMP-bd_C"/>
</dbReference>
<dbReference type="EMBL" id="JADOTX010000001">
    <property type="protein sequence ID" value="MBG6064679.1"/>
    <property type="molecule type" value="Genomic_DNA"/>
</dbReference>
<dbReference type="InterPro" id="IPR000873">
    <property type="entry name" value="AMP-dep_synth/lig_dom"/>
</dbReference>
<sequence>MPTVRDVDQSDAPGGAGIHGYVAAWARRTPDAPAVTAEGEQLTYAELAAAARRLAAGLARAGVSVGDRVVLWSDKRPAAVAVMQAALSLGAPYVPVSAANPPARVWRIAADCAATVVVADAPAAERVARGGGVPGGPPLVTLDELERLGADSDPPPVHLPDLDDPAYILYTSGSTGAPKGVSLSHRNATAFVEWAGDLLAVSSRDRLANHAPFNFDLSVFDLYAAFRAGASVHLVPAELAYAPVQLARFVREAGITIWYSVPSALTLMIRDGGLLDGPPPPALRACVFAGEVMPIRYVHDLRAAWPAVRLLNWYGPTETNVCASYEVTDADAGRDRPLPIGRSASGAVLHLDPPTSNGTGGDSVGDHPEGEIVVDGPTVMLGYWGREPQRGPYRTGDLGRLASDGCLEYLGRHDDMAKVRGNRVEPGEIEAVLAAHPDVAAAAVVVAGAGLAARLHAVVVPAGDRRPGLLEIKRWCAGQLPTYMIVDSVQAATSLPLTPNGKTDRAALLAAIEGGGPLLAPN</sequence>
<evidence type="ECO:0000259" key="3">
    <source>
        <dbReference type="Pfam" id="PF13193"/>
    </source>
</evidence>
<evidence type="ECO:0000313" key="4">
    <source>
        <dbReference type="EMBL" id="MBG6064679.1"/>
    </source>
</evidence>
<evidence type="ECO:0000256" key="1">
    <source>
        <dbReference type="SAM" id="MobiDB-lite"/>
    </source>
</evidence>
<gene>
    <name evidence="4" type="ORF">IW248_000966</name>
</gene>
<organism evidence="4 5">
    <name type="scientific">Micromonospora ureilytica</name>
    <dbReference type="NCBI Taxonomy" id="709868"/>
    <lineage>
        <taxon>Bacteria</taxon>
        <taxon>Bacillati</taxon>
        <taxon>Actinomycetota</taxon>
        <taxon>Actinomycetes</taxon>
        <taxon>Micromonosporales</taxon>
        <taxon>Micromonosporaceae</taxon>
        <taxon>Micromonospora</taxon>
    </lineage>
</organism>
<dbReference type="PROSITE" id="PS00455">
    <property type="entry name" value="AMP_BINDING"/>
    <property type="match status" value="1"/>
</dbReference>
<proteinExistence type="predicted"/>
<dbReference type="SUPFAM" id="SSF56801">
    <property type="entry name" value="Acetyl-CoA synthetase-like"/>
    <property type="match status" value="1"/>
</dbReference>